<dbReference type="GO" id="GO:0035091">
    <property type="term" value="F:phosphatidylinositol binding"/>
    <property type="evidence" value="ECO:0007669"/>
    <property type="project" value="InterPro"/>
</dbReference>
<dbReference type="InterPro" id="IPR002014">
    <property type="entry name" value="VHS_dom"/>
</dbReference>
<dbReference type="GO" id="GO:0051666">
    <property type="term" value="P:actin cortical patch localization"/>
    <property type="evidence" value="ECO:0007669"/>
    <property type="project" value="TreeGrafter"/>
</dbReference>
<dbReference type="VEuPathDB" id="FungiDB:PV10_06490"/>
<organism evidence="4 5">
    <name type="scientific">Exophiala mesophila</name>
    <name type="common">Black yeast-like fungus</name>
    <dbReference type="NCBI Taxonomy" id="212818"/>
    <lineage>
        <taxon>Eukaryota</taxon>
        <taxon>Fungi</taxon>
        <taxon>Dikarya</taxon>
        <taxon>Ascomycota</taxon>
        <taxon>Pezizomycotina</taxon>
        <taxon>Eurotiomycetes</taxon>
        <taxon>Chaetothyriomycetidae</taxon>
        <taxon>Chaetothyriales</taxon>
        <taxon>Herpotrichiellaceae</taxon>
        <taxon>Exophiala</taxon>
    </lineage>
</organism>
<comment type="subunit">
    <text evidence="1">Component of the ESCRT-0 complex composed of HSE1 and VPS27.</text>
</comment>
<dbReference type="CDD" id="cd14232">
    <property type="entry name" value="GAT_LSB5"/>
    <property type="match status" value="1"/>
</dbReference>
<dbReference type="Proteomes" id="UP000288859">
    <property type="component" value="Unassembled WGS sequence"/>
</dbReference>
<dbReference type="PANTHER" id="PTHR47789:SF1">
    <property type="entry name" value="LAS SEVENTEEN-BINDING PROTEIN 5"/>
    <property type="match status" value="1"/>
</dbReference>
<feature type="compositionally biased region" description="Basic and acidic residues" evidence="2">
    <location>
        <begin position="264"/>
        <end position="292"/>
    </location>
</feature>
<name>A0A438ND18_EXOME</name>
<dbReference type="InterPro" id="IPR044103">
    <property type="entry name" value="GAT_LSB5"/>
</dbReference>
<dbReference type="CDD" id="cd16980">
    <property type="entry name" value="VHS_Lsb5"/>
    <property type="match status" value="1"/>
</dbReference>
<feature type="region of interest" description="Disordered" evidence="2">
    <location>
        <begin position="435"/>
        <end position="550"/>
    </location>
</feature>
<dbReference type="InterPro" id="IPR045007">
    <property type="entry name" value="LSB5"/>
</dbReference>
<dbReference type="InterPro" id="IPR038425">
    <property type="entry name" value="GAT_sf"/>
</dbReference>
<dbReference type="SUPFAM" id="SSF89009">
    <property type="entry name" value="GAT-like domain"/>
    <property type="match status" value="1"/>
</dbReference>
<dbReference type="Pfam" id="PF00790">
    <property type="entry name" value="VHS"/>
    <property type="match status" value="1"/>
</dbReference>
<dbReference type="Gene3D" id="1.25.40.90">
    <property type="match status" value="1"/>
</dbReference>
<dbReference type="PANTHER" id="PTHR47789">
    <property type="entry name" value="LAS SEVENTEEN-BINDING PROTEIN 5"/>
    <property type="match status" value="1"/>
</dbReference>
<dbReference type="GO" id="GO:0007015">
    <property type="term" value="P:actin filament organization"/>
    <property type="evidence" value="ECO:0007669"/>
    <property type="project" value="InterPro"/>
</dbReference>
<proteinExistence type="predicted"/>
<accession>A0A438ND18</accession>
<feature type="region of interest" description="Disordered" evidence="2">
    <location>
        <begin position="243"/>
        <end position="334"/>
    </location>
</feature>
<evidence type="ECO:0000256" key="1">
    <source>
        <dbReference type="ARBA" id="ARBA00011446"/>
    </source>
</evidence>
<dbReference type="SMART" id="SM00288">
    <property type="entry name" value="VHS"/>
    <property type="match status" value="1"/>
</dbReference>
<dbReference type="OrthoDB" id="10068368at2759"/>
<dbReference type="EMBL" id="NAJM01000007">
    <property type="protein sequence ID" value="RVX73519.1"/>
    <property type="molecule type" value="Genomic_DNA"/>
</dbReference>
<feature type="compositionally biased region" description="Acidic residues" evidence="2">
    <location>
        <begin position="508"/>
        <end position="524"/>
    </location>
</feature>
<dbReference type="Gene3D" id="1.20.58.160">
    <property type="match status" value="1"/>
</dbReference>
<dbReference type="PROSITE" id="PS50179">
    <property type="entry name" value="VHS"/>
    <property type="match status" value="1"/>
</dbReference>
<dbReference type="AlphaFoldDB" id="A0A438ND18"/>
<feature type="compositionally biased region" description="Basic and acidic residues" evidence="2">
    <location>
        <begin position="525"/>
        <end position="540"/>
    </location>
</feature>
<dbReference type="SUPFAM" id="SSF48464">
    <property type="entry name" value="ENTH/VHS domain"/>
    <property type="match status" value="1"/>
</dbReference>
<dbReference type="GO" id="GO:0043130">
    <property type="term" value="F:ubiquitin binding"/>
    <property type="evidence" value="ECO:0007669"/>
    <property type="project" value="InterPro"/>
</dbReference>
<dbReference type="GO" id="GO:0007034">
    <property type="term" value="P:vacuolar transport"/>
    <property type="evidence" value="ECO:0007669"/>
    <property type="project" value="UniProtKB-ARBA"/>
</dbReference>
<dbReference type="GO" id="GO:0030479">
    <property type="term" value="C:actin cortical patch"/>
    <property type="evidence" value="ECO:0007669"/>
    <property type="project" value="TreeGrafter"/>
</dbReference>
<feature type="compositionally biased region" description="Polar residues" evidence="2">
    <location>
        <begin position="302"/>
        <end position="324"/>
    </location>
</feature>
<reference evidence="4 5" key="1">
    <citation type="submission" date="2017-03" db="EMBL/GenBank/DDBJ databases">
        <title>Genomes of endolithic fungi from Antarctica.</title>
        <authorList>
            <person name="Coleine C."/>
            <person name="Masonjones S."/>
            <person name="Stajich J.E."/>
        </authorList>
    </citation>
    <scope>NUCLEOTIDE SEQUENCE [LARGE SCALE GENOMIC DNA]</scope>
    <source>
        <strain evidence="4 5">CCFEE 6314</strain>
    </source>
</reference>
<dbReference type="GO" id="GO:0006897">
    <property type="term" value="P:endocytosis"/>
    <property type="evidence" value="ECO:0007669"/>
    <property type="project" value="InterPro"/>
</dbReference>
<gene>
    <name evidence="4" type="ORF">B0A52_02407</name>
</gene>
<sequence>MTGLSVFLVHTATCTPDAGLVGVIQPDDNEKADIGELEGLLDAAEAPGSLQGCDECGRKIKRTFDAYPDYKPPEVIPRRRPPPEVRGVKRLLIELLHFACCYRSRRKYQLLTRYQYHQQKKPFSAISVHVEQLTSETYEEDDLAGIPELLEVVKLQATGSQEVARALRKKLKYGNAHRQLRALAILDGLLQNGGSRVQRALLSDGPLLERLRIAAVDPLSDQDVRAKCKDLFGQWVASSKTNPGLEGAKSLYNQLPKTHKPVQQRREQSRVLRETEEDVQREQEQDYSRERSNSSARAGEPSSPTTLRKQSTPVALGSSSTFTSKKVKKDKKNKGQVFNLEREKPQILQAIAASSVASTGLNNALKIVNRERERVSSNAEVMKRFETCKQLRRQILRYIQLVETEEFLGGLIHANEELVNALMAFEIMDKSIDDDSDSELEEAQHLSRQQAKSEQAAAREAERMVANLSISAPPKPPRPVQAPTQIAMPPPRPLASSPANTKARQPDPETESESDFDDDDPDDPFGDKNAMKTPDPDALGKKGGYTWREV</sequence>
<evidence type="ECO:0000313" key="4">
    <source>
        <dbReference type="EMBL" id="RVX73519.1"/>
    </source>
</evidence>
<comment type="caution">
    <text evidence="4">The sequence shown here is derived from an EMBL/GenBank/DDBJ whole genome shotgun (WGS) entry which is preliminary data.</text>
</comment>
<feature type="compositionally biased region" description="Basic residues" evidence="2">
    <location>
        <begin position="325"/>
        <end position="334"/>
    </location>
</feature>
<evidence type="ECO:0000313" key="5">
    <source>
        <dbReference type="Proteomes" id="UP000288859"/>
    </source>
</evidence>
<dbReference type="InterPro" id="IPR008942">
    <property type="entry name" value="ENTH_VHS"/>
</dbReference>
<evidence type="ECO:0000259" key="3">
    <source>
        <dbReference type="PROSITE" id="PS50179"/>
    </source>
</evidence>
<feature type="domain" description="VHS" evidence="3">
    <location>
        <begin position="133"/>
        <end position="255"/>
    </location>
</feature>
<protein>
    <recommendedName>
        <fullName evidence="3">VHS domain-containing protein</fullName>
    </recommendedName>
</protein>
<evidence type="ECO:0000256" key="2">
    <source>
        <dbReference type="SAM" id="MobiDB-lite"/>
    </source>
</evidence>